<gene>
    <name evidence="1" type="ORF">B1199_02890</name>
</gene>
<dbReference type="RefSeq" id="WP_086742622.1">
    <property type="nucleotide sequence ID" value="NZ_MWPV01000001.1"/>
</dbReference>
<evidence type="ECO:0000313" key="1">
    <source>
        <dbReference type="EMBL" id="OUL59229.1"/>
    </source>
</evidence>
<evidence type="ECO:0000313" key="2">
    <source>
        <dbReference type="Proteomes" id="UP000194841"/>
    </source>
</evidence>
<dbReference type="OrthoDB" id="1684418at2"/>
<dbReference type="Pfam" id="PF11753">
    <property type="entry name" value="DUF3310"/>
    <property type="match status" value="1"/>
</dbReference>
<sequence>MQEQVKNPKHYQILDGVESIEVIASAMTKEQFHGYCLGNILKYRIRAGKKDELTQDIAKADFYKELYNQHKHLCKNQPSINAVA</sequence>
<comment type="caution">
    <text evidence="1">The sequence shown here is derived from an EMBL/GenBank/DDBJ whole genome shotgun (WGS) entry which is preliminary data.</text>
</comment>
<reference evidence="1 2" key="1">
    <citation type="submission" date="2017-02" db="EMBL/GenBank/DDBJ databases">
        <title>Pseudoalteromonas ulvae TC14 Genome.</title>
        <authorList>
            <person name="Molmeret M."/>
        </authorList>
    </citation>
    <scope>NUCLEOTIDE SEQUENCE [LARGE SCALE GENOMIC DNA]</scope>
    <source>
        <strain evidence="1">TC14</strain>
    </source>
</reference>
<name>A0A244CVF1_PSEDV</name>
<protein>
    <recommendedName>
        <fullName evidence="3">DUF3310 domain-containing protein</fullName>
    </recommendedName>
</protein>
<dbReference type="EMBL" id="MWPV01000001">
    <property type="protein sequence ID" value="OUL59229.1"/>
    <property type="molecule type" value="Genomic_DNA"/>
</dbReference>
<accession>A0A244CVF1</accession>
<dbReference type="InterPro" id="IPR021739">
    <property type="entry name" value="SaV-like"/>
</dbReference>
<organism evidence="1 2">
    <name type="scientific">Pseudoalteromonas ulvae</name>
    <dbReference type="NCBI Taxonomy" id="107327"/>
    <lineage>
        <taxon>Bacteria</taxon>
        <taxon>Pseudomonadati</taxon>
        <taxon>Pseudomonadota</taxon>
        <taxon>Gammaproteobacteria</taxon>
        <taxon>Alteromonadales</taxon>
        <taxon>Pseudoalteromonadaceae</taxon>
        <taxon>Pseudoalteromonas</taxon>
    </lineage>
</organism>
<proteinExistence type="predicted"/>
<dbReference type="Proteomes" id="UP000194841">
    <property type="component" value="Unassembled WGS sequence"/>
</dbReference>
<evidence type="ECO:0008006" key="3">
    <source>
        <dbReference type="Google" id="ProtNLM"/>
    </source>
</evidence>
<dbReference type="AlphaFoldDB" id="A0A244CVF1"/>
<keyword evidence="2" id="KW-1185">Reference proteome</keyword>